<dbReference type="AlphaFoldDB" id="L1IRY6"/>
<reference evidence="17" key="2">
    <citation type="submission" date="2012-11" db="EMBL/GenBank/DDBJ databases">
        <authorList>
            <person name="Kuo A."/>
            <person name="Curtis B.A."/>
            <person name="Tanifuji G."/>
            <person name="Burki F."/>
            <person name="Gruber A."/>
            <person name="Irimia M."/>
            <person name="Maruyama S."/>
            <person name="Arias M.C."/>
            <person name="Ball S.G."/>
            <person name="Gile G.H."/>
            <person name="Hirakawa Y."/>
            <person name="Hopkins J.F."/>
            <person name="Rensing S.A."/>
            <person name="Schmutz J."/>
            <person name="Symeonidi A."/>
            <person name="Elias M."/>
            <person name="Eveleigh R.J."/>
            <person name="Herman E.K."/>
            <person name="Klute M.J."/>
            <person name="Nakayama T."/>
            <person name="Obornik M."/>
            <person name="Reyes-Prieto A."/>
            <person name="Armbrust E.V."/>
            <person name="Aves S.J."/>
            <person name="Beiko R.G."/>
            <person name="Coutinho P."/>
            <person name="Dacks J.B."/>
            <person name="Durnford D.G."/>
            <person name="Fast N.M."/>
            <person name="Green B.R."/>
            <person name="Grisdale C."/>
            <person name="Hempe F."/>
            <person name="Henrissat B."/>
            <person name="Hoppner M.P."/>
            <person name="Ishida K.-I."/>
            <person name="Kim E."/>
            <person name="Koreny L."/>
            <person name="Kroth P.G."/>
            <person name="Liu Y."/>
            <person name="Malik S.-B."/>
            <person name="Maier U.G."/>
            <person name="McRose D."/>
            <person name="Mock T."/>
            <person name="Neilson J.A."/>
            <person name="Onodera N.T."/>
            <person name="Poole A.M."/>
            <person name="Pritham E.J."/>
            <person name="Richards T.A."/>
            <person name="Rocap G."/>
            <person name="Roy S.W."/>
            <person name="Sarai C."/>
            <person name="Schaack S."/>
            <person name="Shirato S."/>
            <person name="Slamovits C.H."/>
            <person name="Spencer D.F."/>
            <person name="Suzuki S."/>
            <person name="Worden A.Z."/>
            <person name="Zauner S."/>
            <person name="Barry K."/>
            <person name="Bell C."/>
            <person name="Bharti A.K."/>
            <person name="Crow J.A."/>
            <person name="Grimwood J."/>
            <person name="Kramer R."/>
            <person name="Lindquist E."/>
            <person name="Lucas S."/>
            <person name="Salamov A."/>
            <person name="McFadden G.I."/>
            <person name="Lane C.E."/>
            <person name="Keeling P.J."/>
            <person name="Gray M.W."/>
            <person name="Grigoriev I.V."/>
            <person name="Archibald J.M."/>
        </authorList>
    </citation>
    <scope>NUCLEOTIDE SEQUENCE</scope>
    <source>
        <strain evidence="17">CCMP2712</strain>
    </source>
</reference>
<protein>
    <recommendedName>
        <fullName evidence="4 12">GDP-Man:Man(3)GlcNAc(2)-PP-Dol alpha-1,2-mannosyltransferase</fullName>
        <ecNumber evidence="3 12">2.4.1.131</ecNumber>
    </recommendedName>
</protein>
<evidence type="ECO:0000256" key="11">
    <source>
        <dbReference type="ARBA" id="ARBA00045065"/>
    </source>
</evidence>
<keyword evidence="6 12" id="KW-0808">Transferase</keyword>
<dbReference type="EMBL" id="JH993047">
    <property type="protein sequence ID" value="EKX38590.1"/>
    <property type="molecule type" value="Genomic_DNA"/>
</dbReference>
<dbReference type="HOGENOM" id="CLU_017896_1_1_1"/>
<comment type="pathway">
    <text evidence="2 12">Protein modification; protein glycosylation.</text>
</comment>
<dbReference type="UniPathway" id="UPA00378"/>
<dbReference type="PANTHER" id="PTHR45919:SF1">
    <property type="entry name" value="GDP-MAN:MAN(3)GLCNAC(2)-PP-DOL ALPHA-1,2-MANNOSYLTRANSFERASE"/>
    <property type="match status" value="1"/>
</dbReference>
<feature type="domain" description="Glycosyl transferase family 1" evidence="13">
    <location>
        <begin position="268"/>
        <end position="425"/>
    </location>
</feature>
<dbReference type="GO" id="GO:0005789">
    <property type="term" value="C:endoplasmic reticulum membrane"/>
    <property type="evidence" value="ECO:0007669"/>
    <property type="project" value="UniProtKB-SubCell"/>
</dbReference>
<dbReference type="PANTHER" id="PTHR45919">
    <property type="entry name" value="GDP-MAN:MAN(3)GLCNAC(2)-PP-DOL ALPHA-1,2-MANNOSYLTRANSFERASE"/>
    <property type="match status" value="1"/>
</dbReference>
<comment type="function">
    <text evidence="12">GDP-Man:Man(3)GlcNAc(2)-PP-Dol alpha-1,2-mannosyltransferase that operates in the biosynthetic pathway of dolichol-linked oligosaccharides, the glycan precursors employed in protein asparagine (N)-glycosylation. The assembly of dolichol-linked oligosaccharides begins on the cytosolic side of the endoplasmic reticulum membrane and finishes in its lumen. The sequential addition of sugars to dolichol pyrophosphate produces dolichol-linked oligosaccharides containing fourteen sugars, including two GlcNAcs, nine mannoses and three glucoses. Once assembled, the oligosaccharide is transferred from the lipid to nascent proteins by oligosaccharyltransferases. Catalyzes, on the cytoplasmic face of the endoplasmic reticulum, the addition of the fourth and fifth mannose residues to the dolichol-linked oligosaccharide chain, to produce Man(5)GlcNAc(2)-PP-dolichol core oligosaccharide.</text>
</comment>
<reference evidence="15 17" key="1">
    <citation type="journal article" date="2012" name="Nature">
        <title>Algal genomes reveal evolutionary mosaicism and the fate of nucleomorphs.</title>
        <authorList>
            <consortium name="DOE Joint Genome Institute"/>
            <person name="Curtis B.A."/>
            <person name="Tanifuji G."/>
            <person name="Burki F."/>
            <person name="Gruber A."/>
            <person name="Irimia M."/>
            <person name="Maruyama S."/>
            <person name="Arias M.C."/>
            <person name="Ball S.G."/>
            <person name="Gile G.H."/>
            <person name="Hirakawa Y."/>
            <person name="Hopkins J.F."/>
            <person name="Kuo A."/>
            <person name="Rensing S.A."/>
            <person name="Schmutz J."/>
            <person name="Symeonidi A."/>
            <person name="Elias M."/>
            <person name="Eveleigh R.J."/>
            <person name="Herman E.K."/>
            <person name="Klute M.J."/>
            <person name="Nakayama T."/>
            <person name="Obornik M."/>
            <person name="Reyes-Prieto A."/>
            <person name="Armbrust E.V."/>
            <person name="Aves S.J."/>
            <person name="Beiko R.G."/>
            <person name="Coutinho P."/>
            <person name="Dacks J.B."/>
            <person name="Durnford D.G."/>
            <person name="Fast N.M."/>
            <person name="Green B.R."/>
            <person name="Grisdale C.J."/>
            <person name="Hempel F."/>
            <person name="Henrissat B."/>
            <person name="Hoppner M.P."/>
            <person name="Ishida K."/>
            <person name="Kim E."/>
            <person name="Koreny L."/>
            <person name="Kroth P.G."/>
            <person name="Liu Y."/>
            <person name="Malik S.B."/>
            <person name="Maier U.G."/>
            <person name="McRose D."/>
            <person name="Mock T."/>
            <person name="Neilson J.A."/>
            <person name="Onodera N.T."/>
            <person name="Poole A.M."/>
            <person name="Pritham E.J."/>
            <person name="Richards T.A."/>
            <person name="Rocap G."/>
            <person name="Roy S.W."/>
            <person name="Sarai C."/>
            <person name="Schaack S."/>
            <person name="Shirato S."/>
            <person name="Slamovits C.H."/>
            <person name="Spencer D.F."/>
            <person name="Suzuki S."/>
            <person name="Worden A.Z."/>
            <person name="Zauner S."/>
            <person name="Barry K."/>
            <person name="Bell C."/>
            <person name="Bharti A.K."/>
            <person name="Crow J.A."/>
            <person name="Grimwood J."/>
            <person name="Kramer R."/>
            <person name="Lindquist E."/>
            <person name="Lucas S."/>
            <person name="Salamov A."/>
            <person name="McFadden G.I."/>
            <person name="Lane C.E."/>
            <person name="Keeling P.J."/>
            <person name="Gray M.W."/>
            <person name="Grigoriev I.V."/>
            <person name="Archibald J.M."/>
        </authorList>
    </citation>
    <scope>NUCLEOTIDE SEQUENCE</scope>
    <source>
        <strain evidence="15 17">CCMP2712</strain>
    </source>
</reference>
<dbReference type="EC" id="2.4.1.131" evidence="3 12"/>
<evidence type="ECO:0000256" key="4">
    <source>
        <dbReference type="ARBA" id="ARBA00022018"/>
    </source>
</evidence>
<evidence type="ECO:0000256" key="12">
    <source>
        <dbReference type="RuleBase" id="RU367051"/>
    </source>
</evidence>
<dbReference type="OMA" id="ARLYGWV"/>
<evidence type="ECO:0000256" key="10">
    <source>
        <dbReference type="ARBA" id="ARBA00023136"/>
    </source>
</evidence>
<dbReference type="InterPro" id="IPR001296">
    <property type="entry name" value="Glyco_trans_1"/>
</dbReference>
<dbReference type="KEGG" id="gtt:GUITHDRAFT_158493"/>
<name>L1IRY6_GUITC</name>
<dbReference type="eggNOG" id="KOG1387">
    <property type="taxonomic scope" value="Eukaryota"/>
</dbReference>
<evidence type="ECO:0000256" key="7">
    <source>
        <dbReference type="ARBA" id="ARBA00022692"/>
    </source>
</evidence>
<dbReference type="Proteomes" id="UP000011087">
    <property type="component" value="Unassembled WGS sequence"/>
</dbReference>
<comment type="similarity">
    <text evidence="12">Belongs to the glycosyltransferase group 1 family. Glycosyltransferase 4 subfamily.</text>
</comment>
<dbReference type="Pfam" id="PF15924">
    <property type="entry name" value="ALG11_N"/>
    <property type="match status" value="1"/>
</dbReference>
<proteinExistence type="inferred from homology"/>
<dbReference type="EnsemblProtists" id="EKX38590">
    <property type="protein sequence ID" value="EKX38590"/>
    <property type="gene ID" value="GUITHDRAFT_158493"/>
</dbReference>
<accession>L1IRY6</accession>
<dbReference type="STRING" id="905079.L1IRY6"/>
<dbReference type="CDD" id="cd03806">
    <property type="entry name" value="GT4_ALG11-like"/>
    <property type="match status" value="1"/>
</dbReference>
<dbReference type="SUPFAM" id="SSF53756">
    <property type="entry name" value="UDP-Glycosyltransferase/glycogen phosphorylase"/>
    <property type="match status" value="1"/>
</dbReference>
<evidence type="ECO:0000256" key="1">
    <source>
        <dbReference type="ARBA" id="ARBA00004389"/>
    </source>
</evidence>
<gene>
    <name evidence="15" type="ORF">GUITHDRAFT_158493</name>
</gene>
<evidence type="ECO:0000259" key="14">
    <source>
        <dbReference type="Pfam" id="PF15924"/>
    </source>
</evidence>
<evidence type="ECO:0000256" key="2">
    <source>
        <dbReference type="ARBA" id="ARBA00004922"/>
    </source>
</evidence>
<organism evidence="15">
    <name type="scientific">Guillardia theta (strain CCMP2712)</name>
    <name type="common">Cryptophyte</name>
    <dbReference type="NCBI Taxonomy" id="905079"/>
    <lineage>
        <taxon>Eukaryota</taxon>
        <taxon>Cryptophyceae</taxon>
        <taxon>Pyrenomonadales</taxon>
        <taxon>Geminigeraceae</taxon>
        <taxon>Guillardia</taxon>
    </lineage>
</organism>
<dbReference type="Pfam" id="PF00534">
    <property type="entry name" value="Glycos_transf_1"/>
    <property type="match status" value="1"/>
</dbReference>
<dbReference type="Gene3D" id="3.40.50.2000">
    <property type="entry name" value="Glycogen Phosphorylase B"/>
    <property type="match status" value="1"/>
</dbReference>
<dbReference type="GeneID" id="17295310"/>
<keyword evidence="8 12" id="KW-0256">Endoplasmic reticulum</keyword>
<evidence type="ECO:0000256" key="9">
    <source>
        <dbReference type="ARBA" id="ARBA00022989"/>
    </source>
</evidence>
<evidence type="ECO:0000256" key="3">
    <source>
        <dbReference type="ARBA" id="ARBA00012645"/>
    </source>
</evidence>
<evidence type="ECO:0000256" key="6">
    <source>
        <dbReference type="ARBA" id="ARBA00022679"/>
    </source>
</evidence>
<dbReference type="InterPro" id="IPR031814">
    <property type="entry name" value="ALG11_N"/>
</dbReference>
<keyword evidence="17" id="KW-1185">Reference proteome</keyword>
<dbReference type="InterPro" id="IPR038013">
    <property type="entry name" value="ALG11"/>
</dbReference>
<reference evidence="16" key="3">
    <citation type="submission" date="2016-03" db="UniProtKB">
        <authorList>
            <consortium name="EnsemblProtists"/>
        </authorList>
    </citation>
    <scope>IDENTIFICATION</scope>
</reference>
<sequence length="432" mass="48163">MAAAAAAAAAAMLSFVVAVLMMMIVLMIAMAILMRSRRKRNVIGFFHPYCNDGGGGERVLWCAIQALLREDSKRLIAVYTGDRASKEEILAKAKERFGFELHGERVQIVYISCRVLLEARMYPVLTLLGQSVGGALLSIECLVRLNPGVFVDTMGGAFTYPVARFLFGCRVGCYVHYPTISCDMLSLVSRREASYNNRRVISNSALLSSLKLLYYKMFALVYGFCGRCAEVTMCNSTWTKGHVQSIWKVLPDIVYPPCNTDKLQGIAFGGREDLVISLGQFRPEKNHLLQLKSIQHLLKLGVRDVHLAIIGSCRNAEDERRVRDLRQHVSDLELSDHVSVLTNVPWPELKDRWLRRAKAGLHTMWNEHFGINIVEFMASGVIPIAHDTGGPKADIVIPYQGSPTGFLASTEEEYAEHMRKASTLPLLLQSLA</sequence>
<comment type="catalytic activity">
    <reaction evidence="11 12">
        <text>an alpha-D-Man-(1-&gt;3)-[alpha-D-Man-(1-&gt;6)]-beta-D-Man-(1-&gt;4)-beta-D-GlcNAc-(1-&gt;4)-alpha-D-GlcNAc-diphospho-di-trans,poly-cis-dolichol + 2 GDP-alpha-D-mannose = an alpha-D-Man-(1-&gt;2)-alpha-D-Man-(1-&gt;2)-alpha-D-Man-(1-&gt;3)-[alpha-D-Man-(1-&gt;6)]-beta-D-Man-(1-&gt;4)-beta-D-GlcNAc-(1-&gt;4)-alpha-D-GlcNAc-diphospho-di-trans,poly-cis-dolichol + 2 GDP + 2 H(+)</text>
        <dbReference type="Rhea" id="RHEA:29523"/>
        <dbReference type="Rhea" id="RHEA-COMP:19515"/>
        <dbReference type="Rhea" id="RHEA-COMP:19516"/>
        <dbReference type="ChEBI" id="CHEBI:15378"/>
        <dbReference type="ChEBI" id="CHEBI:57527"/>
        <dbReference type="ChEBI" id="CHEBI:58189"/>
        <dbReference type="ChEBI" id="CHEBI:132511"/>
        <dbReference type="ChEBI" id="CHEBI:132515"/>
        <dbReference type="EC" id="2.4.1.131"/>
    </reaction>
    <physiologicalReaction direction="left-to-right" evidence="11 12">
        <dbReference type="Rhea" id="RHEA:29524"/>
    </physiologicalReaction>
</comment>
<dbReference type="RefSeq" id="XP_005825570.1">
    <property type="nucleotide sequence ID" value="XM_005825513.1"/>
</dbReference>
<keyword evidence="9 12" id="KW-1133">Transmembrane helix</keyword>
<dbReference type="GO" id="GO:0006487">
    <property type="term" value="P:protein N-linked glycosylation"/>
    <property type="evidence" value="ECO:0007669"/>
    <property type="project" value="TreeGrafter"/>
</dbReference>
<evidence type="ECO:0000313" key="15">
    <source>
        <dbReference type="EMBL" id="EKX38590.1"/>
    </source>
</evidence>
<dbReference type="PaxDb" id="55529-EKX38590"/>
<keyword evidence="10 12" id="KW-0472">Membrane</keyword>
<evidence type="ECO:0000313" key="17">
    <source>
        <dbReference type="Proteomes" id="UP000011087"/>
    </source>
</evidence>
<feature type="domain" description="ALG11 mannosyltransferase N-terminal" evidence="14">
    <location>
        <begin position="41"/>
        <end position="247"/>
    </location>
</feature>
<evidence type="ECO:0000313" key="16">
    <source>
        <dbReference type="EnsemblProtists" id="EKX38590"/>
    </source>
</evidence>
<keyword evidence="7 12" id="KW-0812">Transmembrane</keyword>
<dbReference type="OrthoDB" id="2276068at2759"/>
<dbReference type="GO" id="GO:0004377">
    <property type="term" value="F:GDP-Man:Man(3)GlcNAc(2)-PP-Dol alpha-1,2-mannosyltransferase activity"/>
    <property type="evidence" value="ECO:0007669"/>
    <property type="project" value="UniProtKB-UniRule"/>
</dbReference>
<keyword evidence="5 12" id="KW-0328">Glycosyltransferase</keyword>
<comment type="subcellular location">
    <subcellularLocation>
        <location evidence="1">Endoplasmic reticulum membrane</location>
        <topology evidence="1">Single-pass membrane protein</topology>
    </subcellularLocation>
</comment>
<feature type="transmembrane region" description="Helical" evidence="12">
    <location>
        <begin position="6"/>
        <end position="33"/>
    </location>
</feature>
<evidence type="ECO:0000259" key="13">
    <source>
        <dbReference type="Pfam" id="PF00534"/>
    </source>
</evidence>
<evidence type="ECO:0000256" key="8">
    <source>
        <dbReference type="ARBA" id="ARBA00022824"/>
    </source>
</evidence>
<evidence type="ECO:0000256" key="5">
    <source>
        <dbReference type="ARBA" id="ARBA00022676"/>
    </source>
</evidence>